<protein>
    <submittedName>
        <fullName evidence="1">Uncharacterized protein</fullName>
    </submittedName>
</protein>
<name>A0A091APY1_9GAMM</name>
<evidence type="ECO:0000313" key="1">
    <source>
        <dbReference type="EMBL" id="KFN41039.1"/>
    </source>
</evidence>
<accession>A0A091APY1</accession>
<dbReference type="EMBL" id="AVCI01000045">
    <property type="protein sequence ID" value="KFN41039.1"/>
    <property type="molecule type" value="Genomic_DNA"/>
</dbReference>
<keyword evidence="2" id="KW-1185">Reference proteome</keyword>
<gene>
    <name evidence="1" type="ORF">N789_03920</name>
</gene>
<proteinExistence type="predicted"/>
<reference evidence="1 2" key="1">
    <citation type="submission" date="2013-09" db="EMBL/GenBank/DDBJ databases">
        <title>Genome sequencing of Arenimonas oryziterrae.</title>
        <authorList>
            <person name="Chen F."/>
            <person name="Wang G."/>
        </authorList>
    </citation>
    <scope>NUCLEOTIDE SEQUENCE [LARGE SCALE GENOMIC DNA]</scope>
    <source>
        <strain evidence="1 2">YC6267</strain>
    </source>
</reference>
<evidence type="ECO:0000313" key="2">
    <source>
        <dbReference type="Proteomes" id="UP000029385"/>
    </source>
</evidence>
<dbReference type="Proteomes" id="UP000029385">
    <property type="component" value="Unassembled WGS sequence"/>
</dbReference>
<comment type="caution">
    <text evidence="1">The sequence shown here is derived from an EMBL/GenBank/DDBJ whole genome shotgun (WGS) entry which is preliminary data.</text>
</comment>
<organism evidence="1 2">
    <name type="scientific">Arenimonas oryziterrae DSM 21050 = YC6267</name>
    <dbReference type="NCBI Taxonomy" id="1121015"/>
    <lineage>
        <taxon>Bacteria</taxon>
        <taxon>Pseudomonadati</taxon>
        <taxon>Pseudomonadota</taxon>
        <taxon>Gammaproteobacteria</taxon>
        <taxon>Lysobacterales</taxon>
        <taxon>Lysobacteraceae</taxon>
        <taxon>Arenimonas</taxon>
    </lineage>
</organism>
<dbReference type="AlphaFoldDB" id="A0A091APY1"/>
<sequence>MATEHLVAELARDQAFDNRSSDILRNDIFIDARCQLPRLSLMRKS</sequence>